<name>A0ABW1ZS80_9DEIO</name>
<proteinExistence type="predicted"/>
<reference evidence="2" key="1">
    <citation type="journal article" date="2019" name="Int. J. Syst. Evol. Microbiol.">
        <title>The Global Catalogue of Microorganisms (GCM) 10K type strain sequencing project: providing services to taxonomists for standard genome sequencing and annotation.</title>
        <authorList>
            <consortium name="The Broad Institute Genomics Platform"/>
            <consortium name="The Broad Institute Genome Sequencing Center for Infectious Disease"/>
            <person name="Wu L."/>
            <person name="Ma J."/>
        </authorList>
    </citation>
    <scope>NUCLEOTIDE SEQUENCE [LARGE SCALE GENOMIC DNA]</scope>
    <source>
        <strain evidence="2">CCUG 63830</strain>
    </source>
</reference>
<accession>A0ABW1ZS80</accession>
<dbReference type="InterPro" id="IPR036390">
    <property type="entry name" value="WH_DNA-bd_sf"/>
</dbReference>
<dbReference type="RefSeq" id="WP_224610816.1">
    <property type="nucleotide sequence ID" value="NZ_JAIQXV010000016.1"/>
</dbReference>
<evidence type="ECO:0000313" key="2">
    <source>
        <dbReference type="Proteomes" id="UP001596317"/>
    </source>
</evidence>
<dbReference type="EMBL" id="JBHSWB010000002">
    <property type="protein sequence ID" value="MFC6662530.1"/>
    <property type="molecule type" value="Genomic_DNA"/>
</dbReference>
<keyword evidence="2" id="KW-1185">Reference proteome</keyword>
<comment type="caution">
    <text evidence="1">The sequence shown here is derived from an EMBL/GenBank/DDBJ whole genome shotgun (WGS) entry which is preliminary data.</text>
</comment>
<evidence type="ECO:0000313" key="1">
    <source>
        <dbReference type="EMBL" id="MFC6662530.1"/>
    </source>
</evidence>
<dbReference type="SUPFAM" id="SSF46785">
    <property type="entry name" value="Winged helix' DNA-binding domain"/>
    <property type="match status" value="1"/>
</dbReference>
<gene>
    <name evidence="1" type="ORF">ACFP90_20970</name>
</gene>
<organism evidence="1 2">
    <name type="scientific">Deinococcus multiflagellatus</name>
    <dbReference type="NCBI Taxonomy" id="1656887"/>
    <lineage>
        <taxon>Bacteria</taxon>
        <taxon>Thermotogati</taxon>
        <taxon>Deinococcota</taxon>
        <taxon>Deinococci</taxon>
        <taxon>Deinococcales</taxon>
        <taxon>Deinococcaceae</taxon>
        <taxon>Deinococcus</taxon>
    </lineage>
</organism>
<protein>
    <submittedName>
        <fullName evidence="1">Uncharacterized protein</fullName>
    </submittedName>
</protein>
<sequence>MRRTFLHADRDTFSQDQKEQAILLSKGEDGTALSDVMSKTRLGRTAAMSLLKQLEDGGILYSTYDRTRRHLRYRFDGFDIDTSEVSKELEALLISTLSTGPATAPQLATALRLPYGQVKSTLEWLRSSGILFGPRTQNARIYYSAAQETNTVVASTG</sequence>
<dbReference type="Proteomes" id="UP001596317">
    <property type="component" value="Unassembled WGS sequence"/>
</dbReference>